<reference evidence="2" key="2">
    <citation type="submission" date="2025-09" db="UniProtKB">
        <authorList>
            <consortium name="Ensembl"/>
        </authorList>
    </citation>
    <scope>IDENTIFICATION</scope>
</reference>
<keyword evidence="1" id="KW-1133">Transmembrane helix</keyword>
<accession>A0A673LMV6</accession>
<evidence type="ECO:0000256" key="1">
    <source>
        <dbReference type="SAM" id="Phobius"/>
    </source>
</evidence>
<organism evidence="2 3">
    <name type="scientific">Sinocyclocheilus rhinocerous</name>
    <dbReference type="NCBI Taxonomy" id="307959"/>
    <lineage>
        <taxon>Eukaryota</taxon>
        <taxon>Metazoa</taxon>
        <taxon>Chordata</taxon>
        <taxon>Craniata</taxon>
        <taxon>Vertebrata</taxon>
        <taxon>Euteleostomi</taxon>
        <taxon>Actinopterygii</taxon>
        <taxon>Neopterygii</taxon>
        <taxon>Teleostei</taxon>
        <taxon>Ostariophysi</taxon>
        <taxon>Cypriniformes</taxon>
        <taxon>Cyprinidae</taxon>
        <taxon>Cyprininae</taxon>
        <taxon>Sinocyclocheilus</taxon>
    </lineage>
</organism>
<sequence>MNTSSQTRLLLWKNWTLRKRQKIRFLVEILWPVFLFIGLVWLRRANPLYRQHECHFPSKAMPSAGILPWFQGIFCNANNPCFRHQTRGELPGVVSNYHNSILARFYQDSQELLLNDTEFHQLGRLWHEATIMNNFMETLRTNPALVAGKGLKVEHILKDDEGLTSFLLRDAGLSEAVVYDLTNAQVRVEQFAYGIPDLTLKEIACSQALLERFLIFPSHGGLYGVRNAMCALSQQRLQNIEDVLYANIDFFKLLRLVSHDAFSLHALLSTVILMFRGLRCYSVAKYDQV</sequence>
<dbReference type="RefSeq" id="XP_016415098.1">
    <property type="nucleotide sequence ID" value="XM_016559612.1"/>
</dbReference>
<dbReference type="AlphaFoldDB" id="A0A673LMV6"/>
<dbReference type="CTD" id="798993"/>
<feature type="transmembrane region" description="Helical" evidence="1">
    <location>
        <begin position="23"/>
        <end position="42"/>
    </location>
</feature>
<protein>
    <submittedName>
        <fullName evidence="2">Retinal-specific ATP-binding cassette transporter-like</fullName>
    </submittedName>
</protein>
<name>A0A673LMV6_9TELE</name>
<dbReference type="Proteomes" id="UP000472270">
    <property type="component" value="Unassembled WGS sequence"/>
</dbReference>
<dbReference type="Ensembl" id="ENSSRHT00000080904.1">
    <property type="protein sequence ID" value="ENSSRHP00000078765.1"/>
    <property type="gene ID" value="ENSSRHG00000039076.1"/>
</dbReference>
<keyword evidence="3" id="KW-1185">Reference proteome</keyword>
<dbReference type="OrthoDB" id="8061355at2759"/>
<gene>
    <name evidence="2" type="primary">abca4a</name>
</gene>
<dbReference type="GeneID" id="107745692"/>
<keyword evidence="1" id="KW-0812">Transmembrane</keyword>
<proteinExistence type="predicted"/>
<evidence type="ECO:0000313" key="2">
    <source>
        <dbReference type="Ensembl" id="ENSSRHP00000078765.1"/>
    </source>
</evidence>
<evidence type="ECO:0000313" key="3">
    <source>
        <dbReference type="Proteomes" id="UP000472270"/>
    </source>
</evidence>
<reference evidence="2" key="1">
    <citation type="submission" date="2025-08" db="UniProtKB">
        <authorList>
            <consortium name="Ensembl"/>
        </authorList>
    </citation>
    <scope>IDENTIFICATION</scope>
</reference>
<dbReference type="KEGG" id="srx:107745692"/>
<keyword evidence="1" id="KW-0472">Membrane</keyword>